<dbReference type="InterPro" id="IPR002937">
    <property type="entry name" value="Amino_oxidase"/>
</dbReference>
<feature type="compositionally biased region" description="Basic and acidic residues" evidence="1">
    <location>
        <begin position="33"/>
        <end position="42"/>
    </location>
</feature>
<dbReference type="PANTHER" id="PTHR42923:SF3">
    <property type="entry name" value="PROTOPORPHYRINOGEN OXIDASE"/>
    <property type="match status" value="1"/>
</dbReference>
<feature type="domain" description="Amine oxidase" evidence="2">
    <location>
        <begin position="87"/>
        <end position="333"/>
    </location>
</feature>
<dbReference type="OrthoDB" id="3450553at2"/>
<dbReference type="InterPro" id="IPR050464">
    <property type="entry name" value="Zeta_carotene_desat/Oxidored"/>
</dbReference>
<reference evidence="3 4" key="1">
    <citation type="submission" date="2019-09" db="EMBL/GenBank/DDBJ databases">
        <title>Genome sequencing of strain KACC 19306.</title>
        <authorList>
            <person name="Heo J."/>
            <person name="Kim S.-J."/>
            <person name="Kim J.-S."/>
            <person name="Hong S.-B."/>
            <person name="Kwon S.-W."/>
        </authorList>
    </citation>
    <scope>NUCLEOTIDE SEQUENCE [LARGE SCALE GENOMIC DNA]</scope>
    <source>
        <strain evidence="3 4">KACC 19306</strain>
    </source>
</reference>
<dbReference type="Gene3D" id="3.50.50.60">
    <property type="entry name" value="FAD/NAD(P)-binding domain"/>
    <property type="match status" value="1"/>
</dbReference>
<gene>
    <name evidence="3" type="ORF">FLP10_07835</name>
</gene>
<evidence type="ECO:0000259" key="2">
    <source>
        <dbReference type="Pfam" id="PF01593"/>
    </source>
</evidence>
<dbReference type="KEGG" id="ail:FLP10_07835"/>
<name>A0A5C1YH19_9MICO</name>
<keyword evidence="4" id="KW-1185">Reference proteome</keyword>
<dbReference type="Gene3D" id="3.90.660.20">
    <property type="entry name" value="Protoporphyrinogen oxidase, mitochondrial, domain 2"/>
    <property type="match status" value="1"/>
</dbReference>
<sequence length="589" mass="60278">MAGPRRGGARCAAPRSGRPRPRLQSRARGAARNRPDRIDPGGRARARGGRVSEASEASDASRPAEPTEPAEPDHRSADVVVVGGGAAGLVAALECARIGLRVTVLERRDRLGGCVARIDLDGLALDAGAESFATRNGSVAELVERLGLGGRVESPNPVGAWLVWGRGDEVAAAPLPKTGMLGIPANPLGDDVRAIIGWGGAWRAYADRVMPILRIGRARSLGRLVRSRMGAAVLDRLVTPISAGVYSANPDDLDLDVVAPGLNEAMTRTGSLSGGVAQLVASRRAGSAVLGLRGGVHTLVDALVAELDRFGVEVVTGAEVTSLERHRGDDATADGTTEASGGTSTTRGAATAPREAGTASNAGAGWRVRAIAPDRDVVVDARYAILAAPARTSRRLLTDAVEGWADASDWPAAASVELVTLVLDAPALDSAPRGTGVLVAEGTPGVSAKALTHASAKWPWLAEAAGGRQVVRLSYGRAGGANPLDGLDDDAVAALALADASALLGVPLDASMLRASGRTAWRDALSHAALGQRERVRALEDALAAEPGIEATGSWISGTGLASVVPHAREAAGRIRQLAVQDGHAPTAD</sequence>
<feature type="compositionally biased region" description="Low complexity" evidence="1">
    <location>
        <begin position="333"/>
        <end position="352"/>
    </location>
</feature>
<organism evidence="3 4">
    <name type="scientific">Agromyces intestinalis</name>
    <dbReference type="NCBI Taxonomy" id="2592652"/>
    <lineage>
        <taxon>Bacteria</taxon>
        <taxon>Bacillati</taxon>
        <taxon>Actinomycetota</taxon>
        <taxon>Actinomycetes</taxon>
        <taxon>Micrococcales</taxon>
        <taxon>Microbacteriaceae</taxon>
        <taxon>Agromyces</taxon>
    </lineage>
</organism>
<protein>
    <submittedName>
        <fullName evidence="3">FAD-dependent oxidoreductase</fullName>
    </submittedName>
</protein>
<feature type="compositionally biased region" description="Low complexity" evidence="1">
    <location>
        <begin position="1"/>
        <end position="16"/>
    </location>
</feature>
<feature type="compositionally biased region" description="Basic residues" evidence="1">
    <location>
        <begin position="17"/>
        <end position="31"/>
    </location>
</feature>
<dbReference type="SUPFAM" id="SSF54373">
    <property type="entry name" value="FAD-linked reductases, C-terminal domain"/>
    <property type="match status" value="1"/>
</dbReference>
<dbReference type="SUPFAM" id="SSF51905">
    <property type="entry name" value="FAD/NAD(P)-binding domain"/>
    <property type="match status" value="1"/>
</dbReference>
<feature type="region of interest" description="Disordered" evidence="1">
    <location>
        <begin position="1"/>
        <end position="75"/>
    </location>
</feature>
<dbReference type="Pfam" id="PF01593">
    <property type="entry name" value="Amino_oxidase"/>
    <property type="match status" value="1"/>
</dbReference>
<proteinExistence type="predicted"/>
<evidence type="ECO:0000256" key="1">
    <source>
        <dbReference type="SAM" id="MobiDB-lite"/>
    </source>
</evidence>
<dbReference type="Gene3D" id="1.10.3110.10">
    <property type="entry name" value="protoporphyrinogen ix oxidase, domain 3"/>
    <property type="match status" value="1"/>
</dbReference>
<dbReference type="GO" id="GO:0016491">
    <property type="term" value="F:oxidoreductase activity"/>
    <property type="evidence" value="ECO:0007669"/>
    <property type="project" value="InterPro"/>
</dbReference>
<dbReference type="Proteomes" id="UP000324678">
    <property type="component" value="Chromosome"/>
</dbReference>
<feature type="region of interest" description="Disordered" evidence="1">
    <location>
        <begin position="323"/>
        <end position="361"/>
    </location>
</feature>
<dbReference type="InterPro" id="IPR036188">
    <property type="entry name" value="FAD/NAD-bd_sf"/>
</dbReference>
<evidence type="ECO:0000313" key="3">
    <source>
        <dbReference type="EMBL" id="QEO14337.1"/>
    </source>
</evidence>
<accession>A0A5C1YH19</accession>
<evidence type="ECO:0000313" key="4">
    <source>
        <dbReference type="Proteomes" id="UP000324678"/>
    </source>
</evidence>
<dbReference type="PANTHER" id="PTHR42923">
    <property type="entry name" value="PROTOPORPHYRINOGEN OXIDASE"/>
    <property type="match status" value="1"/>
</dbReference>
<dbReference type="AlphaFoldDB" id="A0A5C1YH19"/>
<dbReference type="EMBL" id="CP043505">
    <property type="protein sequence ID" value="QEO14337.1"/>
    <property type="molecule type" value="Genomic_DNA"/>
</dbReference>